<dbReference type="OrthoDB" id="8986326at2"/>
<gene>
    <name evidence="1" type="ORF">BV912_05610</name>
</gene>
<dbReference type="EMBL" id="MTAB01000010">
    <property type="protein sequence ID" value="OSI22005.1"/>
    <property type="molecule type" value="Genomic_DNA"/>
</dbReference>
<evidence type="ECO:0000313" key="1">
    <source>
        <dbReference type="EMBL" id="OSI22005.1"/>
    </source>
</evidence>
<reference evidence="2" key="1">
    <citation type="submission" date="2017-01" db="EMBL/GenBank/DDBJ databases">
        <authorList>
            <person name="Mah S.A."/>
            <person name="Swanson W.J."/>
            <person name="Moy G.W."/>
            <person name="Vacquier V.D."/>
        </authorList>
    </citation>
    <scope>NUCLEOTIDE SEQUENCE [LARGE SCALE GENOMIC DNA]</scope>
    <source>
        <strain evidence="2">124861</strain>
    </source>
</reference>
<protein>
    <recommendedName>
        <fullName evidence="3">DUF3396 domain-containing protein</fullName>
    </recommendedName>
</protein>
<evidence type="ECO:0008006" key="3">
    <source>
        <dbReference type="Google" id="ProtNLM"/>
    </source>
</evidence>
<dbReference type="Pfam" id="PF11876">
    <property type="entry name" value="TsiV"/>
    <property type="match status" value="1"/>
</dbReference>
<name>A0A1X3DI79_9NEIS</name>
<proteinExistence type="predicted"/>
<accession>A0A1X3DI79</accession>
<dbReference type="InterPro" id="IPR021815">
    <property type="entry name" value="TsiV"/>
</dbReference>
<dbReference type="RefSeq" id="WP_085359030.1">
    <property type="nucleotide sequence ID" value="NZ_MTAB01000010.1"/>
</dbReference>
<dbReference type="AlphaFoldDB" id="A0A1X3DI79"/>
<organism evidence="1 2">
    <name type="scientific">Neisseria dumasiana</name>
    <dbReference type="NCBI Taxonomy" id="1931275"/>
    <lineage>
        <taxon>Bacteria</taxon>
        <taxon>Pseudomonadati</taxon>
        <taxon>Pseudomonadota</taxon>
        <taxon>Betaproteobacteria</taxon>
        <taxon>Neisseriales</taxon>
        <taxon>Neisseriaceae</taxon>
        <taxon>Neisseria</taxon>
    </lineage>
</organism>
<evidence type="ECO:0000313" key="2">
    <source>
        <dbReference type="Proteomes" id="UP000193303"/>
    </source>
</evidence>
<comment type="caution">
    <text evidence="1">The sequence shown here is derived from an EMBL/GenBank/DDBJ whole genome shotgun (WGS) entry which is preliminary data.</text>
</comment>
<dbReference type="Proteomes" id="UP000193303">
    <property type="component" value="Unassembled WGS sequence"/>
</dbReference>
<sequence>MTPQERNNRLNDIFFHGQRCALYDQEHQEYSKLGLGITIYFYGGGSKKGQNKVLEVFKRYKEQYGEYLNGLFAEDFQRRFIKFTPKKFDDYLEKVQTLADQDKGLSFVIGNDRWGDYADDYACETLTTSPTGESEYNQLSYLRLVFPLDWLKSAEKQQEFEDWVAYLCSTFDVFHGYAGLECVLPYGYHEWEPHEYQVATHYYNVMPNSTAYSGYREYADALKSIAWYTLLGKSLFERIDAEAWQRLVSQYSEIAITERENGVRIVKIDDLPDMGNAAEPLLLSYQALNEVLIPIRKVAPNRLHHLHDVPHFNAVQTYHWAHRWDNPNMQDGVLDQEKKEVKTYPILVEGGENVRVPYSGIWQPYNHDGETVHLEKGSLFPDVPKPEMLLAQTLWRLISRDDGGELSVLPAF</sequence>